<dbReference type="Pfam" id="PF15963">
    <property type="entry name" value="Myb_DNA-bind_7"/>
    <property type="match status" value="1"/>
</dbReference>
<dbReference type="GO" id="GO:0003677">
    <property type="term" value="F:DNA binding"/>
    <property type="evidence" value="ECO:0007669"/>
    <property type="project" value="UniProtKB-KW"/>
</dbReference>
<proteinExistence type="predicted"/>
<dbReference type="InParanoid" id="A0A0V0QYP7"/>
<keyword evidence="3" id="KW-1185">Reference proteome</keyword>
<accession>A0A0V0QYP7</accession>
<gene>
    <name evidence="2" type="ORF">PPERSA_03269</name>
</gene>
<sequence>MVKKNIKKVTNGFSFKKVNKSENLKLKHWTPEEENLFFMLLGKFGLDFNLLEHYIQNKNRKQIMMKYNREDKQNPEKIDLALKNQLFSEKQGELETIYQEQHYKLLQQQKQLQEQFAL</sequence>
<reference evidence="2 3" key="1">
    <citation type="journal article" date="2015" name="Sci. Rep.">
        <title>Genome of the facultative scuticociliatosis pathogen Pseudocohnilembus persalinus provides insight into its virulence through horizontal gene transfer.</title>
        <authorList>
            <person name="Xiong J."/>
            <person name="Wang G."/>
            <person name="Cheng J."/>
            <person name="Tian M."/>
            <person name="Pan X."/>
            <person name="Warren A."/>
            <person name="Jiang C."/>
            <person name="Yuan D."/>
            <person name="Miao W."/>
        </authorList>
    </citation>
    <scope>NUCLEOTIDE SEQUENCE [LARGE SCALE GENOMIC DNA]</scope>
    <source>
        <strain evidence="2">36N120E</strain>
    </source>
</reference>
<keyword evidence="2" id="KW-0371">Homeobox</keyword>
<comment type="caution">
    <text evidence="2">The sequence shown here is derived from an EMBL/GenBank/DDBJ whole genome shotgun (WGS) entry which is preliminary data.</text>
</comment>
<dbReference type="AlphaFoldDB" id="A0A0V0QYP7"/>
<dbReference type="OrthoDB" id="272624at2759"/>
<organism evidence="2 3">
    <name type="scientific">Pseudocohnilembus persalinus</name>
    <name type="common">Ciliate</name>
    <dbReference type="NCBI Taxonomy" id="266149"/>
    <lineage>
        <taxon>Eukaryota</taxon>
        <taxon>Sar</taxon>
        <taxon>Alveolata</taxon>
        <taxon>Ciliophora</taxon>
        <taxon>Intramacronucleata</taxon>
        <taxon>Oligohymenophorea</taxon>
        <taxon>Scuticociliatia</taxon>
        <taxon>Philasterida</taxon>
        <taxon>Pseudocohnilembidae</taxon>
        <taxon>Pseudocohnilembus</taxon>
    </lineage>
</organism>
<feature type="domain" description="Myb-like" evidence="1">
    <location>
        <begin position="25"/>
        <end position="73"/>
    </location>
</feature>
<dbReference type="InterPro" id="IPR009057">
    <property type="entry name" value="Homeodomain-like_sf"/>
</dbReference>
<dbReference type="InterPro" id="IPR039467">
    <property type="entry name" value="TFIIIB_B''_Myb"/>
</dbReference>
<name>A0A0V0QYP7_PSEPJ</name>
<evidence type="ECO:0000259" key="1">
    <source>
        <dbReference type="SMART" id="SM00717"/>
    </source>
</evidence>
<evidence type="ECO:0000313" key="3">
    <source>
        <dbReference type="Proteomes" id="UP000054937"/>
    </source>
</evidence>
<keyword evidence="2" id="KW-0238">DNA-binding</keyword>
<dbReference type="SMART" id="SM00717">
    <property type="entry name" value="SANT"/>
    <property type="match status" value="1"/>
</dbReference>
<protein>
    <submittedName>
        <fullName evidence="2">Homeodomain protein</fullName>
    </submittedName>
</protein>
<dbReference type="Proteomes" id="UP000054937">
    <property type="component" value="Unassembled WGS sequence"/>
</dbReference>
<dbReference type="SUPFAM" id="SSF46689">
    <property type="entry name" value="Homeodomain-like"/>
    <property type="match status" value="1"/>
</dbReference>
<dbReference type="CDD" id="cd00167">
    <property type="entry name" value="SANT"/>
    <property type="match status" value="1"/>
</dbReference>
<dbReference type="InterPro" id="IPR001005">
    <property type="entry name" value="SANT/Myb"/>
</dbReference>
<dbReference type="EMBL" id="LDAU01000083">
    <property type="protein sequence ID" value="KRX07436.1"/>
    <property type="molecule type" value="Genomic_DNA"/>
</dbReference>
<evidence type="ECO:0000313" key="2">
    <source>
        <dbReference type="EMBL" id="KRX07436.1"/>
    </source>
</evidence>
<dbReference type="Gene3D" id="1.10.10.60">
    <property type="entry name" value="Homeodomain-like"/>
    <property type="match status" value="1"/>
</dbReference>